<keyword evidence="2" id="KW-1185">Reference proteome</keyword>
<sequence>MLPLLALFQRFRNPAVEVSLQSSPGTTVALLKSCFIIQSQAWRSQRRLQQPHHEFSSFAPLLCPHSFNRHFFAGNEEEAGGEQQKEEEEGKRAQCELSTVAARERLSVFVDSEFCFTSSAPIMLEQVKPMLIKTTETNA</sequence>
<dbReference type="Proteomes" id="UP000281406">
    <property type="component" value="Unassembled WGS sequence"/>
</dbReference>
<gene>
    <name evidence="1" type="ORF">DPX16_10403</name>
</gene>
<accession>A0A3N0Y592</accession>
<comment type="caution">
    <text evidence="1">The sequence shown here is derived from an EMBL/GenBank/DDBJ whole genome shotgun (WGS) entry which is preliminary data.</text>
</comment>
<reference evidence="1 2" key="1">
    <citation type="submission" date="2018-10" db="EMBL/GenBank/DDBJ databases">
        <title>Genome assembly for a Yunnan-Guizhou Plateau 3E fish, Anabarilius grahami (Regan), and its evolutionary and genetic applications.</title>
        <authorList>
            <person name="Jiang W."/>
        </authorList>
    </citation>
    <scope>NUCLEOTIDE SEQUENCE [LARGE SCALE GENOMIC DNA]</scope>
    <source>
        <strain evidence="1">AG-KIZ</strain>
        <tissue evidence="1">Muscle</tissue>
    </source>
</reference>
<evidence type="ECO:0000313" key="2">
    <source>
        <dbReference type="Proteomes" id="UP000281406"/>
    </source>
</evidence>
<dbReference type="EMBL" id="RJVU01052005">
    <property type="protein sequence ID" value="ROL41251.1"/>
    <property type="molecule type" value="Genomic_DNA"/>
</dbReference>
<evidence type="ECO:0000313" key="1">
    <source>
        <dbReference type="EMBL" id="ROL41251.1"/>
    </source>
</evidence>
<protein>
    <submittedName>
        <fullName evidence="1">Uncharacterized protein</fullName>
    </submittedName>
</protein>
<name>A0A3N0Y592_ANAGA</name>
<proteinExistence type="predicted"/>
<dbReference type="AlphaFoldDB" id="A0A3N0Y592"/>
<organism evidence="1 2">
    <name type="scientific">Anabarilius grahami</name>
    <name type="common">Kanglang fish</name>
    <name type="synonym">Barilius grahami</name>
    <dbReference type="NCBI Taxonomy" id="495550"/>
    <lineage>
        <taxon>Eukaryota</taxon>
        <taxon>Metazoa</taxon>
        <taxon>Chordata</taxon>
        <taxon>Craniata</taxon>
        <taxon>Vertebrata</taxon>
        <taxon>Euteleostomi</taxon>
        <taxon>Actinopterygii</taxon>
        <taxon>Neopterygii</taxon>
        <taxon>Teleostei</taxon>
        <taxon>Ostariophysi</taxon>
        <taxon>Cypriniformes</taxon>
        <taxon>Xenocyprididae</taxon>
        <taxon>Xenocypridinae</taxon>
        <taxon>Xenocypridinae incertae sedis</taxon>
        <taxon>Anabarilius</taxon>
    </lineage>
</organism>